<dbReference type="AlphaFoldDB" id="A0A562SSK7"/>
<reference evidence="11 12" key="1">
    <citation type="journal article" date="2013" name="Stand. Genomic Sci.">
        <title>Genomic Encyclopedia of Type Strains, Phase I: The one thousand microbial genomes (KMG-I) project.</title>
        <authorList>
            <person name="Kyrpides N.C."/>
            <person name="Woyke T."/>
            <person name="Eisen J.A."/>
            <person name="Garrity G."/>
            <person name="Lilburn T.G."/>
            <person name="Beck B.J."/>
            <person name="Whitman W.B."/>
            <person name="Hugenholtz P."/>
            <person name="Klenk H.P."/>
        </authorList>
    </citation>
    <scope>NUCLEOTIDE SEQUENCE [LARGE SCALE GENOMIC DNA]</scope>
    <source>
        <strain evidence="11 12">DSM 13484</strain>
    </source>
</reference>
<dbReference type="InterPro" id="IPR036890">
    <property type="entry name" value="HATPase_C_sf"/>
</dbReference>
<comment type="catalytic activity">
    <reaction evidence="1">
        <text>ATP + protein L-histidine = ADP + protein N-phospho-L-histidine.</text>
        <dbReference type="EC" id="2.7.13.3"/>
    </reaction>
</comment>
<accession>A0A562SSK7</accession>
<dbReference type="PRINTS" id="PR00344">
    <property type="entry name" value="BCTRLSENSOR"/>
</dbReference>
<keyword evidence="5" id="KW-0418">Kinase</keyword>
<dbReference type="GO" id="GO:0000156">
    <property type="term" value="F:phosphorelay response regulator activity"/>
    <property type="evidence" value="ECO:0007669"/>
    <property type="project" value="TreeGrafter"/>
</dbReference>
<dbReference type="SMART" id="SM00388">
    <property type="entry name" value="HisKA"/>
    <property type="match status" value="1"/>
</dbReference>
<dbReference type="Gene3D" id="1.10.287.130">
    <property type="match status" value="1"/>
</dbReference>
<dbReference type="GO" id="GO:0030295">
    <property type="term" value="F:protein kinase activator activity"/>
    <property type="evidence" value="ECO:0007669"/>
    <property type="project" value="TreeGrafter"/>
</dbReference>
<feature type="domain" description="Histidine kinase" evidence="8">
    <location>
        <begin position="181"/>
        <end position="408"/>
    </location>
</feature>
<dbReference type="InterPro" id="IPR000014">
    <property type="entry name" value="PAS"/>
</dbReference>
<dbReference type="PROSITE" id="PS50112">
    <property type="entry name" value="PAS"/>
    <property type="match status" value="1"/>
</dbReference>
<name>A0A562SSK7_CHIJA</name>
<evidence type="ECO:0000256" key="3">
    <source>
        <dbReference type="ARBA" id="ARBA00022553"/>
    </source>
</evidence>
<dbReference type="GO" id="GO:0000155">
    <property type="term" value="F:phosphorelay sensor kinase activity"/>
    <property type="evidence" value="ECO:0007669"/>
    <property type="project" value="InterPro"/>
</dbReference>
<dbReference type="PROSITE" id="PS50109">
    <property type="entry name" value="HIS_KIN"/>
    <property type="match status" value="1"/>
</dbReference>
<dbReference type="SUPFAM" id="SSF55785">
    <property type="entry name" value="PYP-like sensor domain (PAS domain)"/>
    <property type="match status" value="1"/>
</dbReference>
<dbReference type="Gene3D" id="3.30.450.20">
    <property type="entry name" value="PAS domain"/>
    <property type="match status" value="1"/>
</dbReference>
<organism evidence="11 12">
    <name type="scientific">Chitinophaga japonensis</name>
    <name type="common">Flexibacter japonensis</name>
    <dbReference type="NCBI Taxonomy" id="104662"/>
    <lineage>
        <taxon>Bacteria</taxon>
        <taxon>Pseudomonadati</taxon>
        <taxon>Bacteroidota</taxon>
        <taxon>Chitinophagia</taxon>
        <taxon>Chitinophagales</taxon>
        <taxon>Chitinophagaceae</taxon>
        <taxon>Chitinophaga</taxon>
    </lineage>
</organism>
<keyword evidence="6" id="KW-0472">Membrane</keyword>
<dbReference type="InterPro" id="IPR004358">
    <property type="entry name" value="Sig_transdc_His_kin-like_C"/>
</dbReference>
<dbReference type="InterPro" id="IPR035965">
    <property type="entry name" value="PAS-like_dom_sf"/>
</dbReference>
<evidence type="ECO:0000259" key="9">
    <source>
        <dbReference type="PROSITE" id="PS50112"/>
    </source>
</evidence>
<comment type="caution">
    <text evidence="11">The sequence shown here is derived from an EMBL/GenBank/DDBJ whole genome shotgun (WGS) entry which is preliminary data.</text>
</comment>
<dbReference type="PROSITE" id="PS50113">
    <property type="entry name" value="PAC"/>
    <property type="match status" value="1"/>
</dbReference>
<evidence type="ECO:0000256" key="1">
    <source>
        <dbReference type="ARBA" id="ARBA00000085"/>
    </source>
</evidence>
<dbReference type="InterPro" id="IPR036097">
    <property type="entry name" value="HisK_dim/P_sf"/>
</dbReference>
<evidence type="ECO:0000256" key="6">
    <source>
        <dbReference type="ARBA" id="ARBA00023136"/>
    </source>
</evidence>
<evidence type="ECO:0000256" key="5">
    <source>
        <dbReference type="ARBA" id="ARBA00022777"/>
    </source>
</evidence>
<dbReference type="Gene3D" id="3.30.565.10">
    <property type="entry name" value="Histidine kinase-like ATPase, C-terminal domain"/>
    <property type="match status" value="1"/>
</dbReference>
<dbReference type="EC" id="2.7.13.3" evidence="2"/>
<evidence type="ECO:0000256" key="2">
    <source>
        <dbReference type="ARBA" id="ARBA00012438"/>
    </source>
</evidence>
<keyword evidence="4" id="KW-0808">Transferase</keyword>
<dbReference type="InterPro" id="IPR003661">
    <property type="entry name" value="HisK_dim/P_dom"/>
</dbReference>
<feature type="domain" description="PAC" evidence="10">
    <location>
        <begin position="100"/>
        <end position="152"/>
    </location>
</feature>
<dbReference type="NCBIfam" id="TIGR00229">
    <property type="entry name" value="sensory_box"/>
    <property type="match status" value="1"/>
</dbReference>
<keyword evidence="3" id="KW-0597">Phosphoprotein</keyword>
<dbReference type="GO" id="GO:0007234">
    <property type="term" value="P:osmosensory signaling via phosphorelay pathway"/>
    <property type="evidence" value="ECO:0007669"/>
    <property type="project" value="TreeGrafter"/>
</dbReference>
<dbReference type="SMART" id="SM00091">
    <property type="entry name" value="PAS"/>
    <property type="match status" value="1"/>
</dbReference>
<dbReference type="SUPFAM" id="SSF55874">
    <property type="entry name" value="ATPase domain of HSP90 chaperone/DNA topoisomerase II/histidine kinase"/>
    <property type="match status" value="1"/>
</dbReference>
<evidence type="ECO:0000313" key="11">
    <source>
        <dbReference type="EMBL" id="TWI84259.1"/>
    </source>
</evidence>
<gene>
    <name evidence="11" type="ORF">LX66_4623</name>
</gene>
<dbReference type="Pfam" id="PF00512">
    <property type="entry name" value="HisKA"/>
    <property type="match status" value="1"/>
</dbReference>
<dbReference type="SMART" id="SM00387">
    <property type="entry name" value="HATPase_c"/>
    <property type="match status" value="1"/>
</dbReference>
<evidence type="ECO:0000256" key="4">
    <source>
        <dbReference type="ARBA" id="ARBA00022679"/>
    </source>
</evidence>
<keyword evidence="12" id="KW-1185">Reference proteome</keyword>
<keyword evidence="7" id="KW-0175">Coiled coil</keyword>
<evidence type="ECO:0000259" key="8">
    <source>
        <dbReference type="PROSITE" id="PS50109"/>
    </source>
</evidence>
<evidence type="ECO:0000259" key="10">
    <source>
        <dbReference type="PROSITE" id="PS50113"/>
    </source>
</evidence>
<dbReference type="OrthoDB" id="607558at2"/>
<dbReference type="GO" id="GO:0016020">
    <property type="term" value="C:membrane"/>
    <property type="evidence" value="ECO:0007669"/>
    <property type="project" value="UniProtKB-SubCell"/>
</dbReference>
<dbReference type="SUPFAM" id="SSF47384">
    <property type="entry name" value="Homodimeric domain of signal transducing histidine kinase"/>
    <property type="match status" value="1"/>
</dbReference>
<dbReference type="CDD" id="cd00082">
    <property type="entry name" value="HisKA"/>
    <property type="match status" value="1"/>
</dbReference>
<dbReference type="InterPro" id="IPR000700">
    <property type="entry name" value="PAS-assoc_C"/>
</dbReference>
<dbReference type="CDD" id="cd00130">
    <property type="entry name" value="PAS"/>
    <property type="match status" value="1"/>
</dbReference>
<dbReference type="Proteomes" id="UP000316778">
    <property type="component" value="Unassembled WGS sequence"/>
</dbReference>
<protein>
    <recommendedName>
        <fullName evidence="2">histidine kinase</fullName>
        <ecNumber evidence="2">2.7.13.3</ecNumber>
    </recommendedName>
</protein>
<dbReference type="InterPro" id="IPR005467">
    <property type="entry name" value="His_kinase_dom"/>
</dbReference>
<feature type="domain" description="PAS" evidence="9">
    <location>
        <begin position="26"/>
        <end position="97"/>
    </location>
</feature>
<dbReference type="InterPro" id="IPR003594">
    <property type="entry name" value="HATPase_dom"/>
</dbReference>
<proteinExistence type="predicted"/>
<dbReference type="InterPro" id="IPR050351">
    <property type="entry name" value="BphY/WalK/GraS-like"/>
</dbReference>
<evidence type="ECO:0000256" key="7">
    <source>
        <dbReference type="SAM" id="Coils"/>
    </source>
</evidence>
<dbReference type="RefSeq" id="WP_145717804.1">
    <property type="nucleotide sequence ID" value="NZ_BAAAFY010000002.1"/>
</dbReference>
<dbReference type="PANTHER" id="PTHR42878:SF15">
    <property type="entry name" value="BACTERIOPHYTOCHROME"/>
    <property type="match status" value="1"/>
</dbReference>
<sequence length="425" mass="47805">METDKFRDAAFIPVASQPLSGELGERLRALLAVTNNTPDLIYVFDLEYRFTYANAALLTMWGKTWEQAIGRNLLEIGYEPWHAEMHEREIDQVVATRESIRGEVSFPHAVLGKRIYDYIFVPVVNAQGVVEAVAGTTRDITDIRRAEEALQRSREQLEAQVKERTQALHRSNEDLQQFAHVASHDMKEPVRKVLVFANLVKEECQQQLSGKGMRYLDKVLDSARRIYALVDGILSFSSFQAIAPPSGRVDLNDIIRDIESDLEMLIRRKQATIRYEGLPVIDGFPLLISQLFSNLVSNALKFTRETPSPVIRISAQPAPAHEVEAAGLDEGRAYTKIVLQDNGIGFDQQYAERIFQTFSRLHTQGRFEGTGLGLALCRKIVERHGGAIRASGKENEGATFTIILPLQQQPQGADRQVSSLDKMEE</sequence>
<feature type="coiled-coil region" evidence="7">
    <location>
        <begin position="140"/>
        <end position="174"/>
    </location>
</feature>
<dbReference type="EMBL" id="VLLG01000005">
    <property type="protein sequence ID" value="TWI84259.1"/>
    <property type="molecule type" value="Genomic_DNA"/>
</dbReference>
<evidence type="ECO:0000313" key="12">
    <source>
        <dbReference type="Proteomes" id="UP000316778"/>
    </source>
</evidence>
<dbReference type="PANTHER" id="PTHR42878">
    <property type="entry name" value="TWO-COMPONENT HISTIDINE KINASE"/>
    <property type="match status" value="1"/>
</dbReference>
<dbReference type="Pfam" id="PF08448">
    <property type="entry name" value="PAS_4"/>
    <property type="match status" value="1"/>
</dbReference>
<dbReference type="Pfam" id="PF02518">
    <property type="entry name" value="HATPase_c"/>
    <property type="match status" value="1"/>
</dbReference>
<dbReference type="InterPro" id="IPR013656">
    <property type="entry name" value="PAS_4"/>
</dbReference>